<keyword evidence="3" id="KW-1185">Reference proteome</keyword>
<name>A0ABW1ZF62_9BACT</name>
<dbReference type="Proteomes" id="UP001596391">
    <property type="component" value="Unassembled WGS sequence"/>
</dbReference>
<proteinExistence type="predicted"/>
<feature type="compositionally biased region" description="Pro residues" evidence="1">
    <location>
        <begin position="302"/>
        <end position="313"/>
    </location>
</feature>
<gene>
    <name evidence="2" type="ORF">ACFQBQ_17590</name>
</gene>
<organism evidence="2 3">
    <name type="scientific">Granulicella cerasi</name>
    <dbReference type="NCBI Taxonomy" id="741063"/>
    <lineage>
        <taxon>Bacteria</taxon>
        <taxon>Pseudomonadati</taxon>
        <taxon>Acidobacteriota</taxon>
        <taxon>Terriglobia</taxon>
        <taxon>Terriglobales</taxon>
        <taxon>Acidobacteriaceae</taxon>
        <taxon>Granulicella</taxon>
    </lineage>
</organism>
<evidence type="ECO:0000256" key="1">
    <source>
        <dbReference type="SAM" id="MobiDB-lite"/>
    </source>
</evidence>
<reference evidence="3" key="1">
    <citation type="journal article" date="2019" name="Int. J. Syst. Evol. Microbiol.">
        <title>The Global Catalogue of Microorganisms (GCM) 10K type strain sequencing project: providing services to taxonomists for standard genome sequencing and annotation.</title>
        <authorList>
            <consortium name="The Broad Institute Genomics Platform"/>
            <consortium name="The Broad Institute Genome Sequencing Center for Infectious Disease"/>
            <person name="Wu L."/>
            <person name="Ma J."/>
        </authorList>
    </citation>
    <scope>NUCLEOTIDE SEQUENCE [LARGE SCALE GENOMIC DNA]</scope>
    <source>
        <strain evidence="3">CGMCC 1.16026</strain>
    </source>
</reference>
<dbReference type="RefSeq" id="WP_390236210.1">
    <property type="nucleotide sequence ID" value="NZ_JBHSWI010000001.1"/>
</dbReference>
<comment type="caution">
    <text evidence="2">The sequence shown here is derived from an EMBL/GenBank/DDBJ whole genome shotgun (WGS) entry which is preliminary data.</text>
</comment>
<dbReference type="PROSITE" id="PS51257">
    <property type="entry name" value="PROKAR_LIPOPROTEIN"/>
    <property type="match status" value="1"/>
</dbReference>
<evidence type="ECO:0000313" key="2">
    <source>
        <dbReference type="EMBL" id="MFC6647351.1"/>
    </source>
</evidence>
<dbReference type="EMBL" id="JBHSWI010000001">
    <property type="protein sequence ID" value="MFC6647351.1"/>
    <property type="molecule type" value="Genomic_DNA"/>
</dbReference>
<feature type="region of interest" description="Disordered" evidence="1">
    <location>
        <begin position="285"/>
        <end position="313"/>
    </location>
</feature>
<protein>
    <recommendedName>
        <fullName evidence="4">Lipoprotein</fullName>
    </recommendedName>
</protein>
<evidence type="ECO:0000313" key="3">
    <source>
        <dbReference type="Proteomes" id="UP001596391"/>
    </source>
</evidence>
<feature type="compositionally biased region" description="Polar residues" evidence="1">
    <location>
        <begin position="290"/>
        <end position="299"/>
    </location>
</feature>
<accession>A0ABW1ZF62</accession>
<evidence type="ECO:0008006" key="4">
    <source>
        <dbReference type="Google" id="ProtNLM"/>
    </source>
</evidence>
<sequence length="313" mass="32619">MKKKSVFARLFAGLLLVTAVLSMSGCSTVLYYHPGYTYSGRPTPPSGLYQRVLVTYTTNGSSGGAVMLDGLRDLRGNIQNTVTSFPIAGFSSAYPSKILNFPEQTRGYVYGLTDGALTTINYSTEAGTGTAASFGAYSPSVAMEPNATRFMGAVYSQGVLEVALSGGSYVSLNLPGVNKVVMNAGNSILLAMVNNSNTVYRVIKLPQTTSPVLPPGYIDCEPLTNPVYCVVPVKGTFDHPVDAAFSTDGSAVYVVNCGPECSGTTASISVLQPGTIQVDQIPTVDPASSAAPTSMQTLPVANPIPTPAARPSL</sequence>